<dbReference type="PANTHER" id="PTHR47540">
    <property type="entry name" value="THIAMINE REPRESSIBLE GENES REGULATORY PROTEIN THI5"/>
    <property type="match status" value="1"/>
</dbReference>
<keyword evidence="7" id="KW-0472">Membrane</keyword>
<feature type="region of interest" description="Disordered" evidence="6">
    <location>
        <begin position="30"/>
        <end position="81"/>
    </location>
</feature>
<gene>
    <name evidence="9" type="ORF">CTHT_0024390</name>
</gene>
<keyword evidence="4" id="KW-0804">Transcription</keyword>
<reference evidence="9 10" key="1">
    <citation type="journal article" date="2011" name="Cell">
        <title>Insight into structure and assembly of the nuclear pore complex by utilizing the genome of a eukaryotic thermophile.</title>
        <authorList>
            <person name="Amlacher S."/>
            <person name="Sarges P."/>
            <person name="Flemming D."/>
            <person name="van Noort V."/>
            <person name="Kunze R."/>
            <person name="Devos D.P."/>
            <person name="Arumugam M."/>
            <person name="Bork P."/>
            <person name="Hurt E."/>
        </authorList>
    </citation>
    <scope>NUCLEOTIDE SEQUENCE [LARGE SCALE GENOMIC DNA]</scope>
    <source>
        <strain evidence="10">DSM 1495 / CBS 144.50 / IMI 039719</strain>
    </source>
</reference>
<keyword evidence="7" id="KW-1133">Transmembrane helix</keyword>
<dbReference type="GO" id="GO:0008270">
    <property type="term" value="F:zinc ion binding"/>
    <property type="evidence" value="ECO:0007669"/>
    <property type="project" value="InterPro"/>
</dbReference>
<dbReference type="RefSeq" id="XP_006692901.1">
    <property type="nucleotide sequence ID" value="XM_006692838.1"/>
</dbReference>
<organism evidence="10">
    <name type="scientific">Chaetomium thermophilum (strain DSM 1495 / CBS 144.50 / IMI 039719)</name>
    <name type="common">Thermochaetoides thermophila</name>
    <dbReference type="NCBI Taxonomy" id="759272"/>
    <lineage>
        <taxon>Eukaryota</taxon>
        <taxon>Fungi</taxon>
        <taxon>Dikarya</taxon>
        <taxon>Ascomycota</taxon>
        <taxon>Pezizomycotina</taxon>
        <taxon>Sordariomycetes</taxon>
        <taxon>Sordariomycetidae</taxon>
        <taxon>Sordariales</taxon>
        <taxon>Chaetomiaceae</taxon>
        <taxon>Thermochaetoides</taxon>
    </lineage>
</organism>
<comment type="subcellular location">
    <subcellularLocation>
        <location evidence="1">Nucleus</location>
    </subcellularLocation>
</comment>
<evidence type="ECO:0000259" key="8">
    <source>
        <dbReference type="SMART" id="SM00906"/>
    </source>
</evidence>
<proteinExistence type="predicted"/>
<dbReference type="GO" id="GO:0006351">
    <property type="term" value="P:DNA-templated transcription"/>
    <property type="evidence" value="ECO:0007669"/>
    <property type="project" value="InterPro"/>
</dbReference>
<dbReference type="InterPro" id="IPR051711">
    <property type="entry name" value="Stress_Response_Reg"/>
</dbReference>
<dbReference type="Proteomes" id="UP000008066">
    <property type="component" value="Unassembled WGS sequence"/>
</dbReference>
<dbReference type="STRING" id="759272.G0S5D2"/>
<feature type="region of interest" description="Disordered" evidence="6">
    <location>
        <begin position="667"/>
        <end position="689"/>
    </location>
</feature>
<evidence type="ECO:0000313" key="9">
    <source>
        <dbReference type="EMBL" id="EGS20605.1"/>
    </source>
</evidence>
<protein>
    <submittedName>
        <fullName evidence="9">Putative transcriptional regulatory protein</fullName>
    </submittedName>
</protein>
<feature type="compositionally biased region" description="Basic and acidic residues" evidence="6">
    <location>
        <begin position="148"/>
        <end position="159"/>
    </location>
</feature>
<dbReference type="AlphaFoldDB" id="G0S5D2"/>
<dbReference type="GO" id="GO:0045944">
    <property type="term" value="P:positive regulation of transcription by RNA polymerase II"/>
    <property type="evidence" value="ECO:0007669"/>
    <property type="project" value="TreeGrafter"/>
</dbReference>
<evidence type="ECO:0000256" key="3">
    <source>
        <dbReference type="ARBA" id="ARBA00023125"/>
    </source>
</evidence>
<dbReference type="GO" id="GO:0005634">
    <property type="term" value="C:nucleus"/>
    <property type="evidence" value="ECO:0007669"/>
    <property type="project" value="UniProtKB-SubCell"/>
</dbReference>
<dbReference type="HOGENOM" id="CLU_010084_0_0_1"/>
<feature type="compositionally biased region" description="Acidic residues" evidence="6">
    <location>
        <begin position="40"/>
        <end position="50"/>
    </location>
</feature>
<evidence type="ECO:0000256" key="4">
    <source>
        <dbReference type="ARBA" id="ARBA00023163"/>
    </source>
</evidence>
<dbReference type="InterPro" id="IPR007219">
    <property type="entry name" value="XnlR_reg_dom"/>
</dbReference>
<dbReference type="EMBL" id="GL988041">
    <property type="protein sequence ID" value="EGS20605.1"/>
    <property type="molecule type" value="Genomic_DNA"/>
</dbReference>
<keyword evidence="7" id="KW-0812">Transmembrane</keyword>
<dbReference type="OrthoDB" id="422427at2759"/>
<dbReference type="KEGG" id="cthr:CTHT_0024390"/>
<dbReference type="PANTHER" id="PTHR47540:SF6">
    <property type="entry name" value="ZN(II)2CYS6 TRANSCRIPTION FACTOR (EUROFUNG)"/>
    <property type="match status" value="1"/>
</dbReference>
<feature type="domain" description="Xylanolytic transcriptional activator regulatory" evidence="8">
    <location>
        <begin position="358"/>
        <end position="431"/>
    </location>
</feature>
<keyword evidence="5" id="KW-0539">Nucleus</keyword>
<evidence type="ECO:0000313" key="10">
    <source>
        <dbReference type="Proteomes" id="UP000008066"/>
    </source>
</evidence>
<sequence length="960" mass="106697">MTIISAAEAQHTGHPAAIDQTDMQTAVNTNLIDTPNSPDMSDDELDDQSQDEYMSSGDGTSPAQEECTYDKPSNRRRTPGPGYIQALEQRLDRAEALLRQFMPNVDLTDHNLDPVIQKEFRNRQKARAQAQAMTIREEPSQEEGGDEKDDKPGSNHDNEDAKLMSMIESMGQLDLKEGGVWDFHGNEHGINFLPRPVPPPGLFSIDSPAAIGATPSANSQEAKLEQRFQLPPKDRAKKLCYYSLDCATCLLRVIHQPSFYEMFEKLYTTPQESWGNEEHRFLGLFFAVLALGCVYNVSQVSPSSPAPTYKDALEEGIKYYLSARLILQDVAECRDLCSLQAFVYLILFLQATSHISDCYAFLGIALRSCLRMGLHRHILHDKITPIEDETRRRVFHVVRQMDCYVSAILGFPILLSDEDVDQPLPSEVDDEFITREAIVKPPEGTPSFFQAFNAHNRLMGILARVVKEIYPFRERGRSAKESMSARQGSPTFLISYSRILALEKELEDWRGGLPEFWREGTEGPIEVVRVRTLLRFGFAHVQMMLYRPFLHYMSPALTAGKQVDERCYRCAAKCIEVSRNIIHIGAEIQKQAVLIGPYWFILYAIFFAILSLVFFVLENPGHVNTKQYVKDIYAGREFIANLKGRSLTADRITSALNPLFEQLSERLDTGAKQPKPNRKRSAPPALPQELKVDYHPVASGQESDNSSQQRVEEIIQPQQRGVPQQSTQLSSSSHQQLVSSGNYFLQHASLSTQDFQTLQGMIPVPITGPLTGSTGAVSTNFAAVAATAATVSSTVQDAIIQGYPQHQATQGISPSTTLPQHSTSVPNQVYALASAPTTVALDMGIMYPASNTQNSFVYPAQTHPSTGVAPQPQAQTNPTMQFYPTPAAMQHGSSTAAGTMYDGIEGQLLEPIPSWLMHTQTQNQQEHPGQGSQNDFHISLESMTASRISQGCWGGAEGYR</sequence>
<accession>G0S5D2</accession>
<evidence type="ECO:0000256" key="1">
    <source>
        <dbReference type="ARBA" id="ARBA00004123"/>
    </source>
</evidence>
<evidence type="ECO:0000256" key="5">
    <source>
        <dbReference type="ARBA" id="ARBA00023242"/>
    </source>
</evidence>
<evidence type="ECO:0000256" key="2">
    <source>
        <dbReference type="ARBA" id="ARBA00023015"/>
    </source>
</evidence>
<dbReference type="GO" id="GO:0043565">
    <property type="term" value="F:sequence-specific DNA binding"/>
    <property type="evidence" value="ECO:0007669"/>
    <property type="project" value="TreeGrafter"/>
</dbReference>
<name>G0S5D2_CHATD</name>
<feature type="region of interest" description="Disordered" evidence="6">
    <location>
        <begin position="121"/>
        <end position="159"/>
    </location>
</feature>
<keyword evidence="10" id="KW-1185">Reference proteome</keyword>
<dbReference type="CDD" id="cd12148">
    <property type="entry name" value="fungal_TF_MHR"/>
    <property type="match status" value="1"/>
</dbReference>
<dbReference type="OMA" id="MTIREEP"/>
<dbReference type="SMART" id="SM00906">
    <property type="entry name" value="Fungal_trans"/>
    <property type="match status" value="1"/>
</dbReference>
<keyword evidence="2" id="KW-0805">Transcription regulation</keyword>
<keyword evidence="3" id="KW-0238">DNA-binding</keyword>
<evidence type="ECO:0000256" key="7">
    <source>
        <dbReference type="SAM" id="Phobius"/>
    </source>
</evidence>
<evidence type="ECO:0000256" key="6">
    <source>
        <dbReference type="SAM" id="MobiDB-lite"/>
    </source>
</evidence>
<dbReference type="eggNOG" id="ENOG502QSY2">
    <property type="taxonomic scope" value="Eukaryota"/>
</dbReference>
<feature type="transmembrane region" description="Helical" evidence="7">
    <location>
        <begin position="598"/>
        <end position="617"/>
    </location>
</feature>
<feature type="region of interest" description="Disordered" evidence="6">
    <location>
        <begin position="1"/>
        <end position="20"/>
    </location>
</feature>
<dbReference type="Pfam" id="PF04082">
    <property type="entry name" value="Fungal_trans"/>
    <property type="match status" value="1"/>
</dbReference>
<dbReference type="GeneID" id="18256477"/>